<evidence type="ECO:0000256" key="8">
    <source>
        <dbReference type="ARBA" id="ARBA00023017"/>
    </source>
</evidence>
<sequence>METFIPIDLTTENQAMDKEETKTKPRLLRYEEKKYEDVKPLETQPAEIAEKETLEYKTVRTFSESLKSEKTEDYLRESIIQQHMVSPEPTSLKEKGKSRRKKDQTHACPNVRKARPVSYDRTEPKDDDVIRNIIRLREKLGWQTILPQHSLKYGSSKIAIQKITLKKPLEDDGEFVYCLPRKSPKSLYNPYDLQVVSAHTAKHCKEFWVITASFISKVINIVGSVKEVELIPTLEWLSERRHYYLLRQFKIFSDFRMNKAFVTWKLNVKRIKTEKSRSFLYHHLFLADDLFQTCLLYIRGLCEDAINLKNYNDHENNLSAICLVKLDSSRTYSLDEFCEEQLQQATQALKQLEDIRNKAISEMKSTFLKVAEKNEIKEYFESKLSEDDTTHFKLPKYRRLLETFFKFVMLVDYIFQELIRQLMNTAVTLLLELFNGSAGMPFSVEKKNENLIRTFKDNSFPTGKTTNDCEELVDNSKLHAISVQKSEVKTDTDINEILNSVEVGKDLRKTYAPIFEVNLCLRIPAESDSSENSKENFHESDQCPEECVMFEDEMSENKDNCVKKHSSEELLPKAKKSKEISYSLEDIISDTEIETEFENKYMYYEFPEFPTNLFVEPNRLEFSVKIQNMLTNMEKCITTITPLCQDPQLSIFIDLVSIMDLPNKTGSIIHYKEQTRWPDCHILFETDPAYQNITVNLLTIIGNSMGLVNAYSHKFIKYCTMIEKAKIMSMKISSMGELTSKEFEAILNRFRNYFRHIVNMAIEKRIGIFNVVSLDYQSECLLYIDNIIHMSHTLIQSVIEKKNKNLLEVVESSLQQLECDPTEIEEFVEHFIFLNAISSKISKLEKEFLTMSQLYSVAKHQQIHISEEQIAIFQVLLLKFSQLKSSMKLSKINKDTAITKFRDNLEACISGLRVDVGNLKAKIRTPLLLCAGTQVSTAMEMIQTLSGEAASLTNKAKAYSNYQDCFSDSQSHMHSVNVEEITQIVLSEISDIEGDLTLRKKLWEAQEEWRQASWEWRNSSLQSIDVESVQRNVSKLMHIISVLEKGLPKSDMVTHLKQVVTEFKQELPIIIALGNPCLKPRHWEALQEIIGKSVPLDKNCKVENLLALKMFQYENEINDMSTSATNEAALEKMLFKIIDFWNTTPLHLILHHTEIYSIFIIPSIDDISAQLEESQVILATIKGSPHIGPIKDLVNEWDQNLTLFSYTLEEWMNCQRNWLYLEPVFHSSEIRRQLPAETELFSQVISMWKKIMSKIQNKQNALQITTSAGVLEILQNCNIHLEHIKKSLEDYLEVKRLIFPRFYFLSNAELLDILADSRNPESVQPHLVKCFENIKQLLIWKQDIGPPAVKMLISAEGEGLVLPKKIRVRSAVEQWLVNVEKSMFDVLKKERDIYIYNIILLFQSQIMFYNDCVKSFVSSYSREKLEKVHAGLICHLEEVADLVVLDTSNSRTKAILGALLILYVHCRDIVINLLLKNIFNAEDFEWTRHLQYKWNEKQKLCYVSQGNASFTYGYEYLGCTSRLVITPLTDRCWLTLMEALHLNLGGCPAGPAGTGKTETVKDLAKSLGKHCVVFNCFEDLDYKIVRKFFFGLVQSGAWSCFDEFNLIDLEVLSVIASQILTIKAARDNYSARFVLEGKEIRINMSCAVFITMNPRYGGGVELPGNLKSLFRPVAMMVPHYQMIAEIILFSFGFKSANSLSGKLTNLYELARKQLSQQDHYNFGLRSLKIVLIMAGMKKREFKCDNLSEADETLIVVEAIREASLPKCPPEDVPLFENIIGDIFPEVTVLKVNQLALEKVIYTATQQLGLQNWSSQKEKIIQFYNQLKVCVGVMLVGPTGGGKTTVRRILEKALTLLPIADFLSVAERKSASKISERKGKVDICVLNPKCITLSELYGQLDPNTMEWTDGLLSATIRSYVYFNTPKNTKKDIDLRLKSRISDLSNDIFPLRKYFLISVTLKIFFSPDFDWQWIILDGPVDTFWVENLNSVLDDTRTLCLANSERIALTNKIRVIFEVDSLSQASPATVSRCAMVYMDPVDLGWEPYVKSWLLKTSKIISQSGVDCLEFMIKNSVTDGLQFIRNRQKFQPYPMEDITIVITLCRILDAFFDFMGKNGGFEQSDHINDISYLEPDSLAKVTYDFDKLVHELFGNSSQVGWKHWGQSQGRQRKGNCINLPTGECSIFGYFVDIEQCEFIPWSDLVPNDQTLIQRGTSLPTNLQRSGGNFLKITECGECINYTATRDTTCLSFLMSLLLKNSCPVLLTGESGVGKTAAINQMLEKLEGPGAFDIKHGSILGDTLLYSEIKKSSSLKQNITILIPETHKTATGSSDNPTKKPEVRTNKKLLKNNDHKGVVVSTINFSTNITAAKTKEMILKKLIRRTKDTLGAPKNNRILIFIDDMNMPVSDTYGAQPPLELIRQLLDLGGVYDTEKNTWKNIQDLSIVAACVPVVNDISPRLLKHFSMLVLPHPSQDILCTIFQAHLGIYFSINNFTPEVQKSKDQIISCSLAIYHQVRQNMLPTPTKCHYMFNLRDMFKLLLGLLQADRTVINSKEMAALLFVHEATRVFHDRLIDFTDKSLFYRLLSRELENCFQIGIDGCGKKTCATLACYLTDNKLYRVPISHKCAYIEFKEVFKKVFIHAGLKGKPTVLMVPNLNIEQDSFLEDLNYIINSGRIPDLFENVELDSIAMKIRYLTEQSGHMDNRQSLLSFFQKRIYKNLHIFVIMSPEGPSFRQNCRVYPSMISSCTIDWYERWPEEALLIVANSFLKEKVNFENRENLKEKLAPTCVQIHKSVKDLNRKYFEETGRFYYTTPNSYLQFMETFAHILRAQEEEMQTKRDRFHMGLSTILEATTLVTEMQEELLILGPQVEQKTKETETLMEKLRKDSQVVEKVQMLVKQDEEIVAEEVRIVEDYAQKTANELKSVLPALDKAIVALNALDKADVTELRAYTQPPFLVLTVMNAVCILLQKKPNWATAKLLLSETGFLKKLINLDKDSIPDKVFVKLKKIVTLPDFNPHKIALVSVACCSLCQWVIALNNYHEVQKVVGPKQIQVAEAQNVLKIARQRLAEKQRGLQLVEEHLLFLQAAYKDTVAEKQLLANRKTMASRRFQCASVLLTVLEDEKTRWQETINQIDNKLEGILGDILLSAACIVYSGILTPEFRQLIVNKWETFCIENGISLSSNFSLIKVMAQKYEISRWHNQGLPHGQYSVENAILIKNGQQWPLLIDPHRQAHKWIRQMEGSRLQKLSIEDSNYTKKIENAMKTGGSVLLQNLLETLAPGLKAILKKDIYQKKGHYFIRVGDAEFEYNSNFRLYLSTEIDNPHFLPSVYNFVTMINFTVTFQGLQDQLLSTVVTHEVPHLEDQRSKLLESISLDAITLEELEEKTLNLLQKALGSVLDDDEIVDTLRKSKMTSNEISKRIEATKKAESEIQAIRKNYLPIATRGALLYFLVADLTQINYMYQFSLDWFHQVFVSSVVSKSKEQEHSFKREKVSPKEVHEFISISKEPNMENEKNLLDKHIKSAIDMLTKSIFKVVSSALFNEDKLCFSFRLCTAIMQNNANGNLIQDDIGFLPEEEWNIFLYSGILINIKSALSQSRLTSTFEIGESQHLQWLSDSRWRQCQYVSTHLEPFSLLCKSLLSNVSQWDTFKNSKAVYSLISTPFSSENASLEENTKPPEETEVLNENKETCNPINFPWEKLTSFQRLILVKILRPESLNNSVRKFITEKMGNKYLQRTGVNLKDAYKGSNARTPLILIQTHGIDLTNILLRFAQELTGTTHHVTIISLGRDQAAKAEDLILKALTKTQQWVFLQNCHLAASFMPRLCTIVESFNSPDVTIDPEFRLWLSSKSYSSFPIPILKKGLKIAVESPQGLKSNLLQTFGCTGSGEVTEEIFENPDCGQWWKKLLFSLCFFNAVINERKNYGILGWNIAYKFNSSDLGVAIKVLENSLRGQPSISWQALRYLIGEVIYGGRVIDNWDKRCLKTLLYKFCNPEVLKDDFSFSRSASIKDYIHIIQSLPDDDPPEVLGIHPEAIRSCWETQGEKFIENLIAMQPKTTTANLMIRPEQSKDELVMEILSDLLKRLPLTVEKEESAVGTPSTLKSMMSSSIWESLSKNLKDHDPLIHCVLLTFLKQEIKRFDKLLFVIHKSLKDLQLAIKGEIILTQELEEIFNSFLNMRVPTLWQKHAYRSCKPLSSWIDDLIQRLNFFNTWAKVAYTAIQRRYMRFVTVWKQSIPSTSQKCKHPEDSENNFFEGFPSRYWLPAFFFPQAFLAAVLQDYGRSRGIAVDALTFTHHVISDTTDKDEKFSVFMPKKLNIVRRAFKGSASSHTGVYIFGLFIEGARWNHEQKILEDSLPLEMCCDFPDIYFLPTKISTKTPNASNQTDSELYAFECPVYQTPERSRILATTGLPTNFLTSVYLSTKKPPSHWITMRVALLCEKNEK</sequence>
<dbReference type="FunFam" id="1.10.8.1220:FF:000006">
    <property type="entry name" value="Dynein axonemal heavy chain 14"/>
    <property type="match status" value="1"/>
</dbReference>
<keyword evidence="13" id="KW-0966">Cell projection</keyword>
<dbReference type="Gene3D" id="3.10.490.20">
    <property type="match status" value="1"/>
</dbReference>
<dbReference type="GeneTree" id="ENSGT00940000160505"/>
<dbReference type="Pfam" id="PF12774">
    <property type="entry name" value="AAA_6"/>
    <property type="match status" value="1"/>
</dbReference>
<evidence type="ECO:0000313" key="19">
    <source>
        <dbReference type="VGNC" id="VGNC:99659"/>
    </source>
</evidence>
<feature type="region of interest" description="Disordered" evidence="15">
    <location>
        <begin position="83"/>
        <end position="122"/>
    </location>
</feature>
<keyword evidence="8" id="KW-0243">Dynein</keyword>
<evidence type="ECO:0000256" key="2">
    <source>
        <dbReference type="ARBA" id="ARBA00008887"/>
    </source>
</evidence>
<dbReference type="InterPro" id="IPR042219">
    <property type="entry name" value="AAA_lid_11_sf"/>
</dbReference>
<keyword evidence="4" id="KW-0493">Microtubule</keyword>
<dbReference type="Gene3D" id="1.20.58.1120">
    <property type="match status" value="1"/>
</dbReference>
<dbReference type="Pfam" id="PF18198">
    <property type="entry name" value="AAA_lid_11"/>
    <property type="match status" value="1"/>
</dbReference>
<evidence type="ECO:0000313" key="18">
    <source>
        <dbReference type="Proteomes" id="UP000002277"/>
    </source>
</evidence>
<dbReference type="Pfam" id="PF08393">
    <property type="entry name" value="DHC_N2"/>
    <property type="match status" value="1"/>
</dbReference>
<feature type="region of interest" description="Disordered" evidence="15">
    <location>
        <begin position="1"/>
        <end position="23"/>
    </location>
</feature>
<feature type="domain" description="AAA+ ATPase" evidence="16">
    <location>
        <begin position="2256"/>
        <end position="2472"/>
    </location>
</feature>
<dbReference type="InterPro" id="IPR026983">
    <property type="entry name" value="DHC"/>
</dbReference>
<dbReference type="SUPFAM" id="SSF52540">
    <property type="entry name" value="P-loop containing nucleoside triphosphate hydrolases"/>
    <property type="match status" value="4"/>
</dbReference>
<dbReference type="InterPro" id="IPR035699">
    <property type="entry name" value="AAA_6"/>
</dbReference>
<dbReference type="GO" id="GO:0097729">
    <property type="term" value="C:9+2 motile cilium"/>
    <property type="evidence" value="ECO:0000318"/>
    <property type="project" value="GO_Central"/>
</dbReference>
<keyword evidence="5" id="KW-0677">Repeat</keyword>
<evidence type="ECO:0000256" key="9">
    <source>
        <dbReference type="ARBA" id="ARBA00023054"/>
    </source>
</evidence>
<dbReference type="FunFam" id="1.20.58.1120:FF:000007">
    <property type="entry name" value="Dynein heavy chain 4"/>
    <property type="match status" value="1"/>
</dbReference>
<dbReference type="InterPro" id="IPR027417">
    <property type="entry name" value="P-loop_NTPase"/>
</dbReference>
<dbReference type="InterPro" id="IPR035706">
    <property type="entry name" value="AAA_9"/>
</dbReference>
<evidence type="ECO:0000256" key="1">
    <source>
        <dbReference type="ARBA" id="ARBA00004430"/>
    </source>
</evidence>
<dbReference type="PaxDb" id="9598-ENSPTRP00000054052"/>
<dbReference type="Gene3D" id="1.20.140.100">
    <property type="entry name" value="Dynein heavy chain, N-terminal domain 2"/>
    <property type="match status" value="1"/>
</dbReference>
<dbReference type="EMBL" id="AACZ04040701">
    <property type="status" value="NOT_ANNOTATED_CDS"/>
    <property type="molecule type" value="Genomic_DNA"/>
</dbReference>
<keyword evidence="10" id="KW-0969">Cilium</keyword>
<keyword evidence="6" id="KW-0547">Nucleotide-binding</keyword>
<dbReference type="GO" id="GO:0008569">
    <property type="term" value="F:minus-end-directed microtubule motor activity"/>
    <property type="evidence" value="ECO:0000318"/>
    <property type="project" value="GO_Central"/>
</dbReference>
<dbReference type="InterPro" id="IPR024743">
    <property type="entry name" value="Dynein_HC_stalk"/>
</dbReference>
<dbReference type="Bgee" id="ENSPTRG00000050408">
    <property type="expression patterns" value="Expressed in pituitary gland and 12 other cell types or tissues"/>
</dbReference>
<reference evidence="17 18" key="1">
    <citation type="journal article" date="2005" name="Nature">
        <title>Initial sequence of the chimpanzee genome and comparison with the human genome.</title>
        <authorList>
            <consortium name="Chimpanzee sequencing and analysis consortium"/>
        </authorList>
    </citation>
    <scope>NUCLEOTIDE SEQUENCE [LARGE SCALE GENOMIC DNA]</scope>
</reference>
<dbReference type="GO" id="GO:0030286">
    <property type="term" value="C:dynein complex"/>
    <property type="evidence" value="ECO:0000318"/>
    <property type="project" value="GO_Central"/>
</dbReference>
<keyword evidence="12" id="KW-0206">Cytoskeleton</keyword>
<dbReference type="GO" id="GO:0005858">
    <property type="term" value="C:axonemal dynein complex"/>
    <property type="evidence" value="ECO:0007669"/>
    <property type="project" value="UniProtKB-ARBA"/>
</dbReference>
<evidence type="ECO:0000256" key="10">
    <source>
        <dbReference type="ARBA" id="ARBA00023069"/>
    </source>
</evidence>
<dbReference type="Gene3D" id="6.10.140.1060">
    <property type="match status" value="1"/>
</dbReference>
<dbReference type="FunFam" id="3.40.50.300:FF:001810">
    <property type="entry name" value="Cytoplasmic dynein 2 heavy chain 1"/>
    <property type="match status" value="1"/>
</dbReference>
<dbReference type="InterPro" id="IPR054354">
    <property type="entry name" value="DYNC2H1-like_lid"/>
</dbReference>
<feature type="coiled-coil region" evidence="14">
    <location>
        <begin position="335"/>
        <end position="362"/>
    </location>
</feature>
<evidence type="ECO:0000256" key="13">
    <source>
        <dbReference type="ARBA" id="ARBA00023273"/>
    </source>
</evidence>
<evidence type="ECO:0000256" key="7">
    <source>
        <dbReference type="ARBA" id="ARBA00022840"/>
    </source>
</evidence>
<dbReference type="Pfam" id="PF12777">
    <property type="entry name" value="MT"/>
    <property type="match status" value="1"/>
</dbReference>
<dbReference type="VGNC" id="VGNC:99659">
    <property type="gene designation" value="DNAH14"/>
</dbReference>
<dbReference type="FunFam" id="1.10.287.2620:FF:000001">
    <property type="entry name" value="Cytoplasmic dynein heavy chain 1"/>
    <property type="match status" value="1"/>
</dbReference>
<dbReference type="InterPro" id="IPR003593">
    <property type="entry name" value="AAA+_ATPase"/>
</dbReference>
<dbReference type="EMBL" id="AACZ04040700">
    <property type="status" value="NOT_ANNOTATED_CDS"/>
    <property type="molecule type" value="Genomic_DNA"/>
</dbReference>
<dbReference type="Gene3D" id="1.10.8.1220">
    <property type="match status" value="1"/>
</dbReference>
<dbReference type="Gene3D" id="1.10.287.2620">
    <property type="match status" value="1"/>
</dbReference>
<dbReference type="PANTHER" id="PTHR22878">
    <property type="entry name" value="DYNEIN HEAVY CHAIN 6, AXONEMAL-LIKE-RELATED"/>
    <property type="match status" value="1"/>
</dbReference>
<dbReference type="InterPro" id="IPR042222">
    <property type="entry name" value="Dynein_2_N"/>
</dbReference>
<dbReference type="InterPro" id="IPR043157">
    <property type="entry name" value="Dynein_AAA1S"/>
</dbReference>
<dbReference type="Pfam" id="PF12781">
    <property type="entry name" value="AAA_9"/>
    <property type="match status" value="1"/>
</dbReference>
<keyword evidence="3" id="KW-0963">Cytoplasm</keyword>
<dbReference type="Gene3D" id="1.10.8.720">
    <property type="entry name" value="Region D6 of dynein motor"/>
    <property type="match status" value="1"/>
</dbReference>
<reference evidence="17" key="3">
    <citation type="submission" date="2025-09" db="UniProtKB">
        <authorList>
            <consortium name="Ensembl"/>
        </authorList>
    </citation>
    <scope>IDENTIFICATION</scope>
</reference>
<dbReference type="InterPro" id="IPR041228">
    <property type="entry name" value="Dynein_C"/>
</dbReference>
<evidence type="ECO:0000259" key="16">
    <source>
        <dbReference type="SMART" id="SM00382"/>
    </source>
</evidence>
<dbReference type="InterPro" id="IPR024317">
    <property type="entry name" value="Dynein_heavy_chain_D4_dom"/>
</dbReference>
<dbReference type="InterPro" id="IPR004273">
    <property type="entry name" value="Dynein_heavy_D6_P-loop"/>
</dbReference>
<dbReference type="Gene3D" id="1.10.8.710">
    <property type="match status" value="1"/>
</dbReference>
<dbReference type="FunFam" id="3.40.50.300:FF:000049">
    <property type="entry name" value="Dynein, axonemal, heavy chain 5"/>
    <property type="match status" value="1"/>
</dbReference>
<evidence type="ECO:0000256" key="12">
    <source>
        <dbReference type="ARBA" id="ARBA00023212"/>
    </source>
</evidence>
<dbReference type="GO" id="GO:0051959">
    <property type="term" value="F:dynein light intermediate chain binding"/>
    <property type="evidence" value="ECO:0000318"/>
    <property type="project" value="GO_Central"/>
</dbReference>
<dbReference type="FunFam" id="3.20.180.20:FF:000003">
    <property type="entry name" value="Dynein heavy chain 12, axonemal"/>
    <property type="match status" value="1"/>
</dbReference>
<gene>
    <name evidence="17 19" type="primary">DNAH14</name>
</gene>
<dbReference type="EMBL" id="AACZ04040697">
    <property type="status" value="NOT_ANNOTATED_CDS"/>
    <property type="molecule type" value="Genomic_DNA"/>
</dbReference>
<evidence type="ECO:0000256" key="15">
    <source>
        <dbReference type="SAM" id="MobiDB-lite"/>
    </source>
</evidence>
<keyword evidence="11" id="KW-0505">Motor protein</keyword>
<evidence type="ECO:0000256" key="3">
    <source>
        <dbReference type="ARBA" id="ARBA00022490"/>
    </source>
</evidence>
<evidence type="ECO:0000256" key="11">
    <source>
        <dbReference type="ARBA" id="ARBA00023175"/>
    </source>
</evidence>
<dbReference type="FunCoup" id="A0A2I3TBC6">
    <property type="interactions" value="213"/>
</dbReference>
<dbReference type="FunFam" id="1.20.140.100:FF:000004">
    <property type="entry name" value="Dynein axonemal heavy chain 6"/>
    <property type="match status" value="1"/>
</dbReference>
<protein>
    <submittedName>
        <fullName evidence="17">Dynein axonemal heavy chain 14</fullName>
    </submittedName>
</protein>
<proteinExistence type="inferred from homology"/>
<dbReference type="GO" id="GO:0060294">
    <property type="term" value="P:cilium movement involved in cell motility"/>
    <property type="evidence" value="ECO:0000318"/>
    <property type="project" value="GO_Central"/>
</dbReference>
<organism evidence="17 18">
    <name type="scientific">Pan troglodytes</name>
    <name type="common">Chimpanzee</name>
    <dbReference type="NCBI Taxonomy" id="9598"/>
    <lineage>
        <taxon>Eukaryota</taxon>
        <taxon>Metazoa</taxon>
        <taxon>Chordata</taxon>
        <taxon>Craniata</taxon>
        <taxon>Vertebrata</taxon>
        <taxon>Euteleostomi</taxon>
        <taxon>Mammalia</taxon>
        <taxon>Eutheria</taxon>
        <taxon>Euarchontoglires</taxon>
        <taxon>Primates</taxon>
        <taxon>Haplorrhini</taxon>
        <taxon>Catarrhini</taxon>
        <taxon>Hominidae</taxon>
        <taxon>Pan</taxon>
    </lineage>
</organism>
<dbReference type="InterPro" id="IPR043160">
    <property type="entry name" value="Dynein_C_barrel"/>
</dbReference>
<dbReference type="GO" id="GO:0045505">
    <property type="term" value="F:dynein intermediate chain binding"/>
    <property type="evidence" value="ECO:0000318"/>
    <property type="project" value="GO_Central"/>
</dbReference>
<dbReference type="Pfam" id="PF12780">
    <property type="entry name" value="AAA_8"/>
    <property type="match status" value="1"/>
</dbReference>
<keyword evidence="7" id="KW-0067">ATP-binding</keyword>
<dbReference type="Gene3D" id="3.40.50.300">
    <property type="entry name" value="P-loop containing nucleotide triphosphate hydrolases"/>
    <property type="match status" value="6"/>
</dbReference>
<name>A0A2I3TBC6_PANTR</name>
<dbReference type="Proteomes" id="UP000002277">
    <property type="component" value="Chromosome 1"/>
</dbReference>
<dbReference type="Gene3D" id="1.20.1270.280">
    <property type="match status" value="1"/>
</dbReference>
<dbReference type="FunFam" id="1.10.8.710:FF:000001">
    <property type="entry name" value="Dynein axonemal heavy chain 2"/>
    <property type="match status" value="1"/>
</dbReference>
<dbReference type="InParanoid" id="A0A2I3TBC6"/>
<evidence type="ECO:0000256" key="5">
    <source>
        <dbReference type="ARBA" id="ARBA00022737"/>
    </source>
</evidence>
<dbReference type="GO" id="GO:0005874">
    <property type="term" value="C:microtubule"/>
    <property type="evidence" value="ECO:0007669"/>
    <property type="project" value="UniProtKB-KW"/>
</dbReference>
<keyword evidence="18" id="KW-1185">Reference proteome</keyword>
<dbReference type="Ensembl" id="ENSPTRT00000098067.1">
    <property type="protein sequence ID" value="ENSPTRP00000086528.1"/>
    <property type="gene ID" value="ENSPTRG00000050408.1"/>
</dbReference>
<accession>A0A2I3TBC6</accession>
<comment type="subcellular location">
    <subcellularLocation>
        <location evidence="1">Cytoplasm</location>
        <location evidence="1">Cytoskeleton</location>
        <location evidence="1">Cilium axoneme</location>
    </subcellularLocation>
</comment>
<keyword evidence="9 14" id="KW-0175">Coiled coil</keyword>
<dbReference type="InterPro" id="IPR041658">
    <property type="entry name" value="AAA_lid_11"/>
</dbReference>
<dbReference type="Gene3D" id="3.20.180.20">
    <property type="entry name" value="Dynein heavy chain, N-terminal domain 2"/>
    <property type="match status" value="1"/>
</dbReference>
<reference evidence="17" key="2">
    <citation type="submission" date="2025-08" db="UniProtKB">
        <authorList>
            <consortium name="Ensembl"/>
        </authorList>
    </citation>
    <scope>IDENTIFICATION</scope>
</reference>
<dbReference type="InterPro" id="IPR013602">
    <property type="entry name" value="Dynein_heavy_linker"/>
</dbReference>
<dbReference type="FunFam" id="3.40.50.300:FF:000320">
    <property type="entry name" value="Dynein, axonemal, heavy chain 5"/>
    <property type="match status" value="1"/>
</dbReference>
<feature type="domain" description="AAA+ ATPase" evidence="16">
    <location>
        <begin position="1542"/>
        <end position="1681"/>
    </location>
</feature>
<evidence type="ECO:0000256" key="14">
    <source>
        <dbReference type="SAM" id="Coils"/>
    </source>
</evidence>
<dbReference type="SMART" id="SM00382">
    <property type="entry name" value="AAA"/>
    <property type="match status" value="2"/>
</dbReference>
<dbReference type="Pfam" id="PF22597">
    <property type="entry name" value="DYN_lid"/>
    <property type="match status" value="1"/>
</dbReference>
<dbReference type="Pfam" id="PF03028">
    <property type="entry name" value="Dynein_heavy"/>
    <property type="match status" value="1"/>
</dbReference>
<dbReference type="FunFam" id="1.20.920.20:FF:000006">
    <property type="entry name" value="Dynein, axonemal, heavy chain 6"/>
    <property type="match status" value="1"/>
</dbReference>
<dbReference type="EMBL" id="AACZ04040698">
    <property type="status" value="NOT_ANNOTATED_CDS"/>
    <property type="molecule type" value="Genomic_DNA"/>
</dbReference>
<evidence type="ECO:0000256" key="4">
    <source>
        <dbReference type="ARBA" id="ARBA00022701"/>
    </source>
</evidence>
<dbReference type="Pfam" id="PF12775">
    <property type="entry name" value="AAA_7"/>
    <property type="match status" value="2"/>
</dbReference>
<dbReference type="FunFam" id="3.10.490.20:FF:000005">
    <property type="entry name" value="Dynein axonemal heavy chain 6"/>
    <property type="match status" value="1"/>
</dbReference>
<evidence type="ECO:0000313" key="17">
    <source>
        <dbReference type="Ensembl" id="ENSPTRP00000086528.1"/>
    </source>
</evidence>
<dbReference type="Pfam" id="PF18199">
    <property type="entry name" value="Dynein_C"/>
    <property type="match status" value="1"/>
</dbReference>
<dbReference type="Gene3D" id="1.20.920.20">
    <property type="match status" value="1"/>
</dbReference>
<dbReference type="PANTHER" id="PTHR22878:SF64">
    <property type="entry name" value="DYNEIN AXONEMAL HEAVY CHAIN 14"/>
    <property type="match status" value="1"/>
</dbReference>
<dbReference type="OMA" id="PHLMKCF"/>
<dbReference type="GO" id="GO:0005524">
    <property type="term" value="F:ATP binding"/>
    <property type="evidence" value="ECO:0007669"/>
    <property type="project" value="UniProtKB-KW"/>
</dbReference>
<comment type="similarity">
    <text evidence="2">Belongs to the dynein heavy chain family.</text>
</comment>
<dbReference type="InterPro" id="IPR042228">
    <property type="entry name" value="Dynein_linker_3"/>
</dbReference>
<dbReference type="EMBL" id="AACZ04040699">
    <property type="status" value="NOT_ANNOTATED_CDS"/>
    <property type="molecule type" value="Genomic_DNA"/>
</dbReference>
<dbReference type="FunFam" id="3.40.50.300:FF:000063">
    <property type="entry name" value="dynein heavy chain 6, axonemal"/>
    <property type="match status" value="1"/>
</dbReference>
<evidence type="ECO:0000256" key="6">
    <source>
        <dbReference type="ARBA" id="ARBA00022741"/>
    </source>
</evidence>